<dbReference type="InterPro" id="IPR027417">
    <property type="entry name" value="P-loop_NTPase"/>
</dbReference>
<accession>A0A6S7KRR0</accession>
<evidence type="ECO:0000256" key="3">
    <source>
        <dbReference type="ARBA" id="ARBA00022692"/>
    </source>
</evidence>
<evidence type="ECO:0000256" key="10">
    <source>
        <dbReference type="ARBA" id="ARBA00022989"/>
    </source>
</evidence>
<evidence type="ECO:0000256" key="4">
    <source>
        <dbReference type="ARBA" id="ARBA00022723"/>
    </source>
</evidence>
<evidence type="ECO:0000256" key="6">
    <source>
        <dbReference type="ARBA" id="ARBA00022741"/>
    </source>
</evidence>
<evidence type="ECO:0000256" key="2">
    <source>
        <dbReference type="ARBA" id="ARBA00007981"/>
    </source>
</evidence>
<evidence type="ECO:0000256" key="1">
    <source>
        <dbReference type="ARBA" id="ARBA00004200"/>
    </source>
</evidence>
<dbReference type="GO" id="GO:0016787">
    <property type="term" value="F:hydrolase activity"/>
    <property type="evidence" value="ECO:0007669"/>
    <property type="project" value="UniProtKB-KW"/>
</dbReference>
<dbReference type="OrthoDB" id="10020961at2759"/>
<evidence type="ECO:0000256" key="9">
    <source>
        <dbReference type="ARBA" id="ARBA00022837"/>
    </source>
</evidence>
<keyword evidence="11" id="KW-0496">Mitochondrion</keyword>
<keyword evidence="15" id="KW-1185">Reference proteome</keyword>
<evidence type="ECO:0000256" key="7">
    <source>
        <dbReference type="ARBA" id="ARBA00022787"/>
    </source>
</evidence>
<proteinExistence type="inferred from homology"/>
<evidence type="ECO:0000313" key="14">
    <source>
        <dbReference type="EMBL" id="CAB4044361.1"/>
    </source>
</evidence>
<keyword evidence="9" id="KW-0106">Calcium</keyword>
<evidence type="ECO:0000256" key="12">
    <source>
        <dbReference type="ARBA" id="ARBA00023134"/>
    </source>
</evidence>
<evidence type="ECO:0000256" key="5">
    <source>
        <dbReference type="ARBA" id="ARBA00022737"/>
    </source>
</evidence>
<comment type="similarity">
    <text evidence="2">Belongs to the mitochondrial Rho GTPase family.</text>
</comment>
<dbReference type="SUPFAM" id="SSF52540">
    <property type="entry name" value="P-loop containing nucleoside triphosphate hydrolases"/>
    <property type="match status" value="1"/>
</dbReference>
<sequence length="177" mass="20012">ELEVKKDPTATKFTINTAEVNKHEKYLILCEIAWNQIDNELLNSKKCDVICFLYDQSDPNSFSKVLELHENVLSGVPCLFVATKADRPVVQQNCEVQPSMYCTLNNLPEPVPFTALTQVSLKKDVYDTLACMAVYPHLCNQKSQFFTLPMVVSLGVGTMFVAGGAFLLYRYLRPHRT</sequence>
<dbReference type="FunFam" id="3.40.50.300:FF:000553">
    <property type="entry name" value="Mitochondrial Rho GTPase"/>
    <property type="match status" value="1"/>
</dbReference>
<comment type="caution">
    <text evidence="14">The sequence shown here is derived from an EMBL/GenBank/DDBJ whole genome shotgun (WGS) entry which is preliminary data.</text>
</comment>
<dbReference type="AlphaFoldDB" id="A0A6S7KRR0"/>
<evidence type="ECO:0000256" key="11">
    <source>
        <dbReference type="ARBA" id="ARBA00023128"/>
    </source>
</evidence>
<keyword evidence="12" id="KW-0342">GTP-binding</keyword>
<name>A0A6S7KRR0_PARCT</name>
<keyword evidence="8" id="KW-0378">Hydrolase</keyword>
<evidence type="ECO:0000313" key="15">
    <source>
        <dbReference type="Proteomes" id="UP001152795"/>
    </source>
</evidence>
<keyword evidence="5" id="KW-0677">Repeat</keyword>
<keyword evidence="3" id="KW-0812">Transmembrane</keyword>
<evidence type="ECO:0000256" key="13">
    <source>
        <dbReference type="ARBA" id="ARBA00023136"/>
    </source>
</evidence>
<protein>
    <submittedName>
        <fullName evidence="14">Mitochondrial Rho GTPase 1-A-like isoform X2</fullName>
    </submittedName>
</protein>
<dbReference type="GO" id="GO:0005525">
    <property type="term" value="F:GTP binding"/>
    <property type="evidence" value="ECO:0007669"/>
    <property type="project" value="UniProtKB-KW"/>
</dbReference>
<keyword evidence="7" id="KW-1000">Mitochondrion outer membrane</keyword>
<comment type="subcellular location">
    <subcellularLocation>
        <location evidence="1">Mitochondrion outer membrane</location>
        <topology evidence="1">Single-pass type IV membrane protein</topology>
    </subcellularLocation>
</comment>
<organism evidence="14 15">
    <name type="scientific">Paramuricea clavata</name>
    <name type="common">Red gorgonian</name>
    <name type="synonym">Violescent sea-whip</name>
    <dbReference type="NCBI Taxonomy" id="317549"/>
    <lineage>
        <taxon>Eukaryota</taxon>
        <taxon>Metazoa</taxon>
        <taxon>Cnidaria</taxon>
        <taxon>Anthozoa</taxon>
        <taxon>Octocorallia</taxon>
        <taxon>Malacalcyonacea</taxon>
        <taxon>Plexauridae</taxon>
        <taxon>Paramuricea</taxon>
    </lineage>
</organism>
<dbReference type="Proteomes" id="UP001152795">
    <property type="component" value="Unassembled WGS sequence"/>
</dbReference>
<reference evidence="14" key="1">
    <citation type="submission" date="2020-04" db="EMBL/GenBank/DDBJ databases">
        <authorList>
            <person name="Alioto T."/>
            <person name="Alioto T."/>
            <person name="Gomez Garrido J."/>
        </authorList>
    </citation>
    <scope>NUCLEOTIDE SEQUENCE</scope>
    <source>
        <strain evidence="14">A484AB</strain>
    </source>
</reference>
<dbReference type="EMBL" id="CACRXK020034692">
    <property type="protein sequence ID" value="CAB4044361.1"/>
    <property type="molecule type" value="Genomic_DNA"/>
</dbReference>
<keyword evidence="13" id="KW-0472">Membrane</keyword>
<gene>
    <name evidence="14" type="ORF">PACLA_8A084033</name>
</gene>
<keyword evidence="4" id="KW-0479">Metal-binding</keyword>
<keyword evidence="6" id="KW-0547">Nucleotide-binding</keyword>
<keyword evidence="10" id="KW-1133">Transmembrane helix</keyword>
<dbReference type="GO" id="GO:0005741">
    <property type="term" value="C:mitochondrial outer membrane"/>
    <property type="evidence" value="ECO:0007669"/>
    <property type="project" value="UniProtKB-SubCell"/>
</dbReference>
<dbReference type="Gene3D" id="3.40.50.300">
    <property type="entry name" value="P-loop containing nucleotide triphosphate hydrolases"/>
    <property type="match status" value="1"/>
</dbReference>
<feature type="non-terminal residue" evidence="14">
    <location>
        <position position="177"/>
    </location>
</feature>
<evidence type="ECO:0000256" key="8">
    <source>
        <dbReference type="ARBA" id="ARBA00022801"/>
    </source>
</evidence>
<dbReference type="GO" id="GO:0046872">
    <property type="term" value="F:metal ion binding"/>
    <property type="evidence" value="ECO:0007669"/>
    <property type="project" value="UniProtKB-KW"/>
</dbReference>